<dbReference type="SUPFAM" id="SSF52172">
    <property type="entry name" value="CheY-like"/>
    <property type="match status" value="1"/>
</dbReference>
<accession>A0A316JMV8</accession>
<keyword evidence="2" id="KW-1185">Reference proteome</keyword>
<proteinExistence type="predicted"/>
<dbReference type="Proteomes" id="UP000245865">
    <property type="component" value="Unassembled WGS sequence"/>
</dbReference>
<dbReference type="OrthoDB" id="7774278at2"/>
<dbReference type="EMBL" id="QGDB01000008">
    <property type="protein sequence ID" value="PWL16560.1"/>
    <property type="molecule type" value="Genomic_DNA"/>
</dbReference>
<organism evidence="1 2">
    <name type="scientific">Falsochrobactrum shanghaiense</name>
    <dbReference type="NCBI Taxonomy" id="2201899"/>
    <lineage>
        <taxon>Bacteria</taxon>
        <taxon>Pseudomonadati</taxon>
        <taxon>Pseudomonadota</taxon>
        <taxon>Alphaproteobacteria</taxon>
        <taxon>Hyphomicrobiales</taxon>
        <taxon>Brucellaceae</taxon>
        <taxon>Falsochrobactrum</taxon>
    </lineage>
</organism>
<sequence length="130" mass="14539">MVQSYNNRVSLFVDRKILVFEDLFLLSQEAQSKLVKMGATVLGPVNTTQSALDFLERENIDGVIIDISLEINQVLPIIAKLDDISVPFIFAFSNNPHLDATDFSGFVLSHRESDLITIAEALFIRSNSDH</sequence>
<name>A0A316JMV8_9HYPH</name>
<evidence type="ECO:0000313" key="2">
    <source>
        <dbReference type="Proteomes" id="UP000245865"/>
    </source>
</evidence>
<evidence type="ECO:0000313" key="1">
    <source>
        <dbReference type="EMBL" id="PWL16560.1"/>
    </source>
</evidence>
<protein>
    <submittedName>
        <fullName evidence="1">Transcriptional regulator</fullName>
    </submittedName>
</protein>
<dbReference type="AlphaFoldDB" id="A0A316JMV8"/>
<dbReference type="Gene3D" id="3.40.50.2300">
    <property type="match status" value="1"/>
</dbReference>
<dbReference type="InterPro" id="IPR011006">
    <property type="entry name" value="CheY-like_superfamily"/>
</dbReference>
<reference evidence="1 2" key="1">
    <citation type="submission" date="2018-05" db="EMBL/GenBank/DDBJ databases">
        <title>Comparative genomic sequence analysis between strain HN4 and CCM 8460T (Falsochrobactrum ovis) will provide more evidence to prove that HN4 is a new species of Falsochrobactrum.</title>
        <authorList>
            <person name="Lyu W."/>
            <person name="Sun L."/>
            <person name="Yao L."/>
        </authorList>
    </citation>
    <scope>NUCLEOTIDE SEQUENCE [LARGE SCALE GENOMIC DNA]</scope>
    <source>
        <strain evidence="1 2">HN4</strain>
    </source>
</reference>
<comment type="caution">
    <text evidence="1">The sequence shown here is derived from an EMBL/GenBank/DDBJ whole genome shotgun (WGS) entry which is preliminary data.</text>
</comment>
<gene>
    <name evidence="1" type="ORF">DKP76_16410</name>
</gene>